<dbReference type="EMBL" id="MU006296">
    <property type="protein sequence ID" value="KAF2853157.1"/>
    <property type="molecule type" value="Genomic_DNA"/>
</dbReference>
<evidence type="ECO:0000256" key="2">
    <source>
        <dbReference type="ARBA" id="ARBA00008000"/>
    </source>
</evidence>
<dbReference type="Proteomes" id="UP000799423">
    <property type="component" value="Unassembled WGS sequence"/>
</dbReference>
<dbReference type="InterPro" id="IPR016166">
    <property type="entry name" value="FAD-bd_PCMH"/>
</dbReference>
<name>A0A6A7BEN5_9PLEO</name>
<dbReference type="GO" id="GO:0005739">
    <property type="term" value="C:mitochondrion"/>
    <property type="evidence" value="ECO:0007669"/>
    <property type="project" value="TreeGrafter"/>
</dbReference>
<evidence type="ECO:0000256" key="3">
    <source>
        <dbReference type="ARBA" id="ARBA00022630"/>
    </source>
</evidence>
<proteinExistence type="inferred from homology"/>
<evidence type="ECO:0000313" key="7">
    <source>
        <dbReference type="EMBL" id="KAF2853157.1"/>
    </source>
</evidence>
<keyword evidence="8" id="KW-1185">Reference proteome</keyword>
<accession>A0A6A7BEN5</accession>
<protein>
    <recommendedName>
        <fullName evidence="6">FAD-binding PCMH-type domain-containing protein</fullName>
    </recommendedName>
</protein>
<feature type="domain" description="FAD-binding PCMH-type" evidence="6">
    <location>
        <begin position="1"/>
        <end position="174"/>
    </location>
</feature>
<dbReference type="GO" id="GO:1903457">
    <property type="term" value="P:lactate catabolic process"/>
    <property type="evidence" value="ECO:0007669"/>
    <property type="project" value="TreeGrafter"/>
</dbReference>
<dbReference type="InterPro" id="IPR016169">
    <property type="entry name" value="FAD-bd_PCMH_sub2"/>
</dbReference>
<evidence type="ECO:0000313" key="8">
    <source>
        <dbReference type="Proteomes" id="UP000799423"/>
    </source>
</evidence>
<gene>
    <name evidence="7" type="ORF">T440DRAFT_349613</name>
</gene>
<evidence type="ECO:0000256" key="4">
    <source>
        <dbReference type="ARBA" id="ARBA00022827"/>
    </source>
</evidence>
<dbReference type="InterPro" id="IPR036318">
    <property type="entry name" value="FAD-bd_PCMH-like_sf"/>
</dbReference>
<dbReference type="AlphaFoldDB" id="A0A6A7BEN5"/>
<dbReference type="PANTHER" id="PTHR11748:SF116">
    <property type="entry name" value="D-LACTATE DEHYDROGENASE (CYTOCHROME) (AFU_ORTHOLOGUE AFUA_7G02560)"/>
    <property type="match status" value="1"/>
</dbReference>
<dbReference type="Gene3D" id="3.30.70.2740">
    <property type="match status" value="1"/>
</dbReference>
<sequence>PLLIIYPLSTACTSIILKACNERRIAVTSYSGGTGLGGALSAVRGGVCVSFERMKKVVRVSVEDLDVTVQPGIGWMELNDVLREKGVWFGVDPAPGAGIGGMIAMSCSGTNAYRYGTMKENIISLTCVLANGSILKTHNRPRKSSAGYNLTHLITGSEGTLALITEAVLRLHPLPQNLHVALATFPTFAQGVAIVVALQTHGHRLEALELADGPQMHCLNQSNLSTMSFDEIPTLFMKFAGPSQHLVAEQIAIVRRLCDANQAQSFQVTSDAQRINVIWGARKSMGGALVAMKRKATDLFLHSDCAVPISRLAALVEGTRELIQAANGKGGRGWFCANVGHIGDGNVHSSIVCPEEDRGDAEEVLREVARLALRLEGTVTGEHGVGTKLREVLEEEIGVVGVGVMRSLKRALDERGILNPDKVFKL</sequence>
<dbReference type="Gene3D" id="1.10.45.10">
    <property type="entry name" value="Vanillyl-alcohol Oxidase, Chain A, domain 4"/>
    <property type="match status" value="1"/>
</dbReference>
<dbReference type="Pfam" id="PF01565">
    <property type="entry name" value="FAD_binding_4"/>
    <property type="match status" value="1"/>
</dbReference>
<reference evidence="7" key="1">
    <citation type="submission" date="2020-01" db="EMBL/GenBank/DDBJ databases">
        <authorList>
            <consortium name="DOE Joint Genome Institute"/>
            <person name="Haridas S."/>
            <person name="Albert R."/>
            <person name="Binder M."/>
            <person name="Bloem J."/>
            <person name="Labutti K."/>
            <person name="Salamov A."/>
            <person name="Andreopoulos B."/>
            <person name="Baker S.E."/>
            <person name="Barry K."/>
            <person name="Bills G."/>
            <person name="Bluhm B.H."/>
            <person name="Cannon C."/>
            <person name="Castanera R."/>
            <person name="Culley D.E."/>
            <person name="Daum C."/>
            <person name="Ezra D."/>
            <person name="Gonzalez J.B."/>
            <person name="Henrissat B."/>
            <person name="Kuo A."/>
            <person name="Liang C."/>
            <person name="Lipzen A."/>
            <person name="Lutzoni F."/>
            <person name="Magnuson J."/>
            <person name="Mondo S."/>
            <person name="Nolan M."/>
            <person name="Ohm R."/>
            <person name="Pangilinan J."/>
            <person name="Park H.-J."/>
            <person name="Ramirez L."/>
            <person name="Alfaro M."/>
            <person name="Sun H."/>
            <person name="Tritt A."/>
            <person name="Yoshinaga Y."/>
            <person name="Zwiers L.-H."/>
            <person name="Turgeon B.G."/>
            <person name="Goodwin S.B."/>
            <person name="Spatafora J.W."/>
            <person name="Crous P.W."/>
            <person name="Grigoriev I.V."/>
        </authorList>
    </citation>
    <scope>NUCLEOTIDE SEQUENCE</scope>
    <source>
        <strain evidence="7">IPT5</strain>
    </source>
</reference>
<evidence type="ECO:0000256" key="5">
    <source>
        <dbReference type="ARBA" id="ARBA00023002"/>
    </source>
</evidence>
<dbReference type="GO" id="GO:0008720">
    <property type="term" value="F:D-lactate dehydrogenase (NAD+) activity"/>
    <property type="evidence" value="ECO:0007669"/>
    <property type="project" value="TreeGrafter"/>
</dbReference>
<keyword evidence="4" id="KW-0274">FAD</keyword>
<organism evidence="7 8">
    <name type="scientific">Plenodomus tracheiphilus IPT5</name>
    <dbReference type="NCBI Taxonomy" id="1408161"/>
    <lineage>
        <taxon>Eukaryota</taxon>
        <taxon>Fungi</taxon>
        <taxon>Dikarya</taxon>
        <taxon>Ascomycota</taxon>
        <taxon>Pezizomycotina</taxon>
        <taxon>Dothideomycetes</taxon>
        <taxon>Pleosporomycetidae</taxon>
        <taxon>Pleosporales</taxon>
        <taxon>Pleosporineae</taxon>
        <taxon>Leptosphaeriaceae</taxon>
        <taxon>Plenodomus</taxon>
    </lineage>
</organism>
<dbReference type="PROSITE" id="PS51387">
    <property type="entry name" value="FAD_PCMH"/>
    <property type="match status" value="1"/>
</dbReference>
<dbReference type="PANTHER" id="PTHR11748">
    <property type="entry name" value="D-LACTATE DEHYDROGENASE"/>
    <property type="match status" value="1"/>
</dbReference>
<feature type="non-terminal residue" evidence="7">
    <location>
        <position position="426"/>
    </location>
</feature>
<dbReference type="OrthoDB" id="7786253at2759"/>
<dbReference type="SUPFAM" id="SSF56176">
    <property type="entry name" value="FAD-binding/transporter-associated domain-like"/>
    <property type="match status" value="1"/>
</dbReference>
<comment type="similarity">
    <text evidence="2">Belongs to the FAD-binding oxidoreductase/transferase type 4 family.</text>
</comment>
<dbReference type="Pfam" id="PF02913">
    <property type="entry name" value="FAD-oxidase_C"/>
    <property type="match status" value="1"/>
</dbReference>
<keyword evidence="5" id="KW-0560">Oxidoreductase</keyword>
<evidence type="ECO:0000256" key="1">
    <source>
        <dbReference type="ARBA" id="ARBA00001974"/>
    </source>
</evidence>
<dbReference type="Gene3D" id="3.30.465.10">
    <property type="match status" value="1"/>
</dbReference>
<dbReference type="InterPro" id="IPR016164">
    <property type="entry name" value="FAD-linked_Oxase-like_C"/>
</dbReference>
<evidence type="ECO:0000259" key="6">
    <source>
        <dbReference type="PROSITE" id="PS51387"/>
    </source>
</evidence>
<dbReference type="InterPro" id="IPR016171">
    <property type="entry name" value="Vanillyl_alc_oxidase_C-sub2"/>
</dbReference>
<dbReference type="FunFam" id="3.30.465.10:FF:000016">
    <property type="entry name" value="probable D-lactate dehydrogenase, mitochondrial"/>
    <property type="match status" value="1"/>
</dbReference>
<dbReference type="GO" id="GO:0071949">
    <property type="term" value="F:FAD binding"/>
    <property type="evidence" value="ECO:0007669"/>
    <property type="project" value="InterPro"/>
</dbReference>
<dbReference type="SUPFAM" id="SSF55103">
    <property type="entry name" value="FAD-linked oxidases, C-terminal domain"/>
    <property type="match status" value="1"/>
</dbReference>
<comment type="cofactor">
    <cofactor evidence="1">
        <name>FAD</name>
        <dbReference type="ChEBI" id="CHEBI:57692"/>
    </cofactor>
</comment>
<feature type="non-terminal residue" evidence="7">
    <location>
        <position position="1"/>
    </location>
</feature>
<dbReference type="FunFam" id="3.30.70.2740:FF:000001">
    <property type="entry name" value="D-lactate dehydrogenase mitochondrial"/>
    <property type="match status" value="1"/>
</dbReference>
<dbReference type="InterPro" id="IPR006094">
    <property type="entry name" value="Oxid_FAD_bind_N"/>
</dbReference>
<dbReference type="GO" id="GO:0004458">
    <property type="term" value="F:D-lactate dehydrogenase (cytochrome) activity"/>
    <property type="evidence" value="ECO:0007669"/>
    <property type="project" value="TreeGrafter"/>
</dbReference>
<dbReference type="InterPro" id="IPR004113">
    <property type="entry name" value="FAD-bd_oxidored_4_C"/>
</dbReference>
<keyword evidence="3" id="KW-0285">Flavoprotein</keyword>